<dbReference type="WBParaSite" id="HPLM_0000641701-mRNA-1">
    <property type="protein sequence ID" value="HPLM_0000641701-mRNA-1"/>
    <property type="gene ID" value="HPLM_0000641701"/>
</dbReference>
<reference evidence="1 2" key="2">
    <citation type="submission" date="2018-11" db="EMBL/GenBank/DDBJ databases">
        <authorList>
            <consortium name="Pathogen Informatics"/>
        </authorList>
    </citation>
    <scope>NUCLEOTIDE SEQUENCE [LARGE SCALE GENOMIC DNA]</scope>
    <source>
        <strain evidence="1 2">MHpl1</strain>
    </source>
</reference>
<protein>
    <submittedName>
        <fullName evidence="1 3">Uncharacterized protein</fullName>
    </submittedName>
</protein>
<keyword evidence="2" id="KW-1185">Reference proteome</keyword>
<evidence type="ECO:0000313" key="2">
    <source>
        <dbReference type="Proteomes" id="UP000268014"/>
    </source>
</evidence>
<reference evidence="3" key="1">
    <citation type="submission" date="2017-02" db="UniProtKB">
        <authorList>
            <consortium name="WormBaseParasite"/>
        </authorList>
    </citation>
    <scope>IDENTIFICATION</scope>
</reference>
<organism evidence="3">
    <name type="scientific">Haemonchus placei</name>
    <name type="common">Barber's pole worm</name>
    <dbReference type="NCBI Taxonomy" id="6290"/>
    <lineage>
        <taxon>Eukaryota</taxon>
        <taxon>Metazoa</taxon>
        <taxon>Ecdysozoa</taxon>
        <taxon>Nematoda</taxon>
        <taxon>Chromadorea</taxon>
        <taxon>Rhabditida</taxon>
        <taxon>Rhabditina</taxon>
        <taxon>Rhabditomorpha</taxon>
        <taxon>Strongyloidea</taxon>
        <taxon>Trichostrongylidae</taxon>
        <taxon>Haemonchus</taxon>
    </lineage>
</organism>
<gene>
    <name evidence="1" type="ORF">HPLM_LOCUS6409</name>
</gene>
<dbReference type="AlphaFoldDB" id="A0A0N4W8A0"/>
<accession>A0A0N4W8A0</accession>
<evidence type="ECO:0000313" key="1">
    <source>
        <dbReference type="EMBL" id="VDO28884.1"/>
    </source>
</evidence>
<name>A0A0N4W8A0_HAEPC</name>
<dbReference type="Proteomes" id="UP000268014">
    <property type="component" value="Unassembled WGS sequence"/>
</dbReference>
<dbReference type="EMBL" id="UZAF01016489">
    <property type="protein sequence ID" value="VDO28884.1"/>
    <property type="molecule type" value="Genomic_DNA"/>
</dbReference>
<sequence length="73" mass="8401">MFRMCQKQERNQGMSFKTIINNFAPLTSLSEDYVIENIDGERGQTGVAERRSHLKVLELIHQWGISELMATTT</sequence>
<proteinExistence type="predicted"/>
<evidence type="ECO:0000313" key="3">
    <source>
        <dbReference type="WBParaSite" id="HPLM_0000641701-mRNA-1"/>
    </source>
</evidence>